<comment type="caution">
    <text evidence="1">The sequence shown here is derived from an EMBL/GenBank/DDBJ whole genome shotgun (WGS) entry which is preliminary data.</text>
</comment>
<evidence type="ECO:0000313" key="1">
    <source>
        <dbReference type="EMBL" id="KAI0088686.1"/>
    </source>
</evidence>
<reference evidence="1" key="1">
    <citation type="journal article" date="2021" name="Environ. Microbiol.">
        <title>Gene family expansions and transcriptome signatures uncover fungal adaptations to wood decay.</title>
        <authorList>
            <person name="Hage H."/>
            <person name="Miyauchi S."/>
            <person name="Viragh M."/>
            <person name="Drula E."/>
            <person name="Min B."/>
            <person name="Chaduli D."/>
            <person name="Navarro D."/>
            <person name="Favel A."/>
            <person name="Norest M."/>
            <person name="Lesage-Meessen L."/>
            <person name="Balint B."/>
            <person name="Merenyi Z."/>
            <person name="de Eugenio L."/>
            <person name="Morin E."/>
            <person name="Martinez A.T."/>
            <person name="Baldrian P."/>
            <person name="Stursova M."/>
            <person name="Martinez M.J."/>
            <person name="Novotny C."/>
            <person name="Magnuson J.K."/>
            <person name="Spatafora J.W."/>
            <person name="Maurice S."/>
            <person name="Pangilinan J."/>
            <person name="Andreopoulos W."/>
            <person name="LaButti K."/>
            <person name="Hundley H."/>
            <person name="Na H."/>
            <person name="Kuo A."/>
            <person name="Barry K."/>
            <person name="Lipzen A."/>
            <person name="Henrissat B."/>
            <person name="Riley R."/>
            <person name="Ahrendt S."/>
            <person name="Nagy L.G."/>
            <person name="Grigoriev I.V."/>
            <person name="Martin F."/>
            <person name="Rosso M.N."/>
        </authorList>
    </citation>
    <scope>NUCLEOTIDE SEQUENCE</scope>
    <source>
        <strain evidence="1">CBS 384.51</strain>
    </source>
</reference>
<organism evidence="1 2">
    <name type="scientific">Irpex rosettiformis</name>
    <dbReference type="NCBI Taxonomy" id="378272"/>
    <lineage>
        <taxon>Eukaryota</taxon>
        <taxon>Fungi</taxon>
        <taxon>Dikarya</taxon>
        <taxon>Basidiomycota</taxon>
        <taxon>Agaricomycotina</taxon>
        <taxon>Agaricomycetes</taxon>
        <taxon>Polyporales</taxon>
        <taxon>Irpicaceae</taxon>
        <taxon>Irpex</taxon>
    </lineage>
</organism>
<name>A0ACB8U331_9APHY</name>
<dbReference type="EMBL" id="MU274913">
    <property type="protein sequence ID" value="KAI0088686.1"/>
    <property type="molecule type" value="Genomic_DNA"/>
</dbReference>
<proteinExistence type="predicted"/>
<accession>A0ACB8U331</accession>
<evidence type="ECO:0000313" key="2">
    <source>
        <dbReference type="Proteomes" id="UP001055072"/>
    </source>
</evidence>
<dbReference type="Proteomes" id="UP001055072">
    <property type="component" value="Unassembled WGS sequence"/>
</dbReference>
<protein>
    <submittedName>
        <fullName evidence="1">Uncharacterized protein</fullName>
    </submittedName>
</protein>
<sequence length="200" mass="22350">MRDPPESQLLGEDFSPTNETPSGRSETPGSDVVLPPLQYGGTTPSPFLVHQAFRKMAPDQLLKYISEKLAELEKAVADVRALECGGHNLRLDSFMEQMDTALAAPRDLEKGFNRLKETYNLLAASSNRYGNSKMPNRLQRFLKMREDVREYIERLHELYRDTLNVHSSTIKTTTGMAQLINAANAAVANHCVDLTEDIGV</sequence>
<gene>
    <name evidence="1" type="ORF">BDY19DRAFT_994052</name>
</gene>
<keyword evidence="2" id="KW-1185">Reference proteome</keyword>